<comment type="function">
    <text evidence="6 7">Catalyzes a reversible aldol reaction between acetaldehyde and D-glyceraldehyde 3-phosphate to generate 2-deoxy-D-ribose 5-phosphate.</text>
</comment>
<comment type="subcellular location">
    <subcellularLocation>
        <location evidence="7">Cytoplasm</location>
    </subcellularLocation>
</comment>
<comment type="catalytic activity">
    <reaction evidence="5 7">
        <text>2-deoxy-D-ribose 5-phosphate = D-glyceraldehyde 3-phosphate + acetaldehyde</text>
        <dbReference type="Rhea" id="RHEA:12821"/>
        <dbReference type="ChEBI" id="CHEBI:15343"/>
        <dbReference type="ChEBI" id="CHEBI:59776"/>
        <dbReference type="ChEBI" id="CHEBI:62877"/>
        <dbReference type="EC" id="4.1.2.4"/>
    </reaction>
</comment>
<feature type="active site" description="Proton donor/acceptor" evidence="7">
    <location>
        <position position="244"/>
    </location>
</feature>
<dbReference type="InterPro" id="IPR011343">
    <property type="entry name" value="DeoC"/>
</dbReference>
<evidence type="ECO:0000313" key="8">
    <source>
        <dbReference type="EMBL" id="RKG79446.1"/>
    </source>
</evidence>
<evidence type="ECO:0000256" key="1">
    <source>
        <dbReference type="ARBA" id="ARBA00010936"/>
    </source>
</evidence>
<dbReference type="OrthoDB" id="9774832at2"/>
<dbReference type="EMBL" id="RAVZ01000244">
    <property type="protein sequence ID" value="RKG79446.1"/>
    <property type="molecule type" value="Genomic_DNA"/>
</dbReference>
<feature type="active site" description="Schiff-base intermediate with acetaldehyde" evidence="7">
    <location>
        <position position="215"/>
    </location>
</feature>
<dbReference type="RefSeq" id="WP_120543804.1">
    <property type="nucleotide sequence ID" value="NZ_RAVZ01000244.1"/>
</dbReference>
<dbReference type="Proteomes" id="UP000268094">
    <property type="component" value="Unassembled WGS sequence"/>
</dbReference>
<feature type="active site" description="Proton donor/acceptor" evidence="7">
    <location>
        <position position="153"/>
    </location>
</feature>
<dbReference type="InterPro" id="IPR013785">
    <property type="entry name" value="Aldolase_TIM"/>
</dbReference>
<dbReference type="FunFam" id="3.20.20.70:FF:000044">
    <property type="entry name" value="Deoxyribose-phosphate aldolase"/>
    <property type="match status" value="1"/>
</dbReference>
<dbReference type="InterPro" id="IPR028581">
    <property type="entry name" value="DeoC_typeI"/>
</dbReference>
<comment type="pathway">
    <text evidence="7">Carbohydrate degradation; 2-deoxy-D-ribose 1-phosphate degradation; D-glyceraldehyde 3-phosphate and acetaldehyde from 2-deoxy-alpha-D-ribose 1-phosphate: step 2/2.</text>
</comment>
<reference evidence="9" key="1">
    <citation type="submission" date="2018-09" db="EMBL/GenBank/DDBJ databases">
        <authorList>
            <person name="Livingstone P.G."/>
            <person name="Whitworth D.E."/>
        </authorList>
    </citation>
    <scope>NUCLEOTIDE SEQUENCE [LARGE SCALE GENOMIC DNA]</scope>
    <source>
        <strain evidence="9">CA054A</strain>
    </source>
</reference>
<dbReference type="SUPFAM" id="SSF51569">
    <property type="entry name" value="Aldolase"/>
    <property type="match status" value="1"/>
</dbReference>
<dbReference type="PANTHER" id="PTHR10889:SF1">
    <property type="entry name" value="DEOXYRIBOSE-PHOSPHATE ALDOLASE"/>
    <property type="match status" value="1"/>
</dbReference>
<evidence type="ECO:0000256" key="4">
    <source>
        <dbReference type="ARBA" id="ARBA00023270"/>
    </source>
</evidence>
<evidence type="ECO:0000256" key="6">
    <source>
        <dbReference type="ARBA" id="ARBA00056337"/>
    </source>
</evidence>
<dbReference type="AlphaFoldDB" id="A0A3A8I9W1"/>
<dbReference type="SMART" id="SM01133">
    <property type="entry name" value="DeoC"/>
    <property type="match status" value="1"/>
</dbReference>
<gene>
    <name evidence="7 8" type="primary">deoC</name>
    <name evidence="8" type="ORF">D7V88_28665</name>
</gene>
<evidence type="ECO:0000256" key="5">
    <source>
        <dbReference type="ARBA" id="ARBA00048791"/>
    </source>
</evidence>
<dbReference type="Pfam" id="PF01791">
    <property type="entry name" value="DeoC"/>
    <property type="match status" value="1"/>
</dbReference>
<accession>A0A3A8I9W1</accession>
<dbReference type="GO" id="GO:0009264">
    <property type="term" value="P:deoxyribonucleotide catabolic process"/>
    <property type="evidence" value="ECO:0007669"/>
    <property type="project" value="UniProtKB-UniRule"/>
</dbReference>
<name>A0A3A8I9W1_9BACT</name>
<dbReference type="Gene3D" id="3.20.20.70">
    <property type="entry name" value="Aldolase class I"/>
    <property type="match status" value="1"/>
</dbReference>
<evidence type="ECO:0000313" key="9">
    <source>
        <dbReference type="Proteomes" id="UP000268094"/>
    </source>
</evidence>
<evidence type="ECO:0000256" key="3">
    <source>
        <dbReference type="ARBA" id="ARBA00023239"/>
    </source>
</evidence>
<comment type="caution">
    <text evidence="8">The sequence shown here is derived from an EMBL/GenBank/DDBJ whole genome shotgun (WGS) entry which is preliminary data.</text>
</comment>
<dbReference type="GO" id="GO:0004139">
    <property type="term" value="F:deoxyribose-phosphate aldolase activity"/>
    <property type="evidence" value="ECO:0007669"/>
    <property type="project" value="UniProtKB-UniRule"/>
</dbReference>
<sequence length="284" mass="29600">MSSDAEAFLTLLEELVDQARHRLNARKVSQEAVPPAAVLNPEPPRPPLVKTATARVDPASILKAQDLAPYIDHTLLKPEARAEDVVRVAEEARQYGFATVCVNSCHVATAARVLAGASAVPIAVVGFPLGAMLPQAKAYEAREAIRAGAREIDMVLNLGALKAHDYQRVHQDIAAVVDASHPIPVKVILETGHLTDEEKVVACALSKAAGAAFVKTSTGFGPGGATVKDIELMRAVVGDEVGVKASGGVRSAEDAVKLIRAGANRLGASASVAIVSGQISTAQY</sequence>
<dbReference type="NCBIfam" id="TIGR00126">
    <property type="entry name" value="deoC"/>
    <property type="match status" value="1"/>
</dbReference>
<dbReference type="EC" id="4.1.2.4" evidence="7"/>
<dbReference type="GO" id="GO:0006018">
    <property type="term" value="P:2-deoxyribose 1-phosphate catabolic process"/>
    <property type="evidence" value="ECO:0007669"/>
    <property type="project" value="UniProtKB-UniRule"/>
</dbReference>
<dbReference type="InterPro" id="IPR002915">
    <property type="entry name" value="DeoC/FbaB/LacD_aldolase"/>
</dbReference>
<comment type="similarity">
    <text evidence="1 7">Belongs to the DeoC/FbaB aldolase family. DeoC type 1 subfamily.</text>
</comment>
<keyword evidence="9" id="KW-1185">Reference proteome</keyword>
<dbReference type="GO" id="GO:0005737">
    <property type="term" value="C:cytoplasm"/>
    <property type="evidence" value="ECO:0007669"/>
    <property type="project" value="UniProtKB-SubCell"/>
</dbReference>
<dbReference type="UniPathway" id="UPA00002">
    <property type="reaction ID" value="UER00468"/>
</dbReference>
<keyword evidence="3 7" id="KW-0456">Lyase</keyword>
<dbReference type="GO" id="GO:0016052">
    <property type="term" value="P:carbohydrate catabolic process"/>
    <property type="evidence" value="ECO:0007669"/>
    <property type="project" value="TreeGrafter"/>
</dbReference>
<keyword evidence="2 7" id="KW-0963">Cytoplasm</keyword>
<keyword evidence="4 7" id="KW-0704">Schiff base</keyword>
<dbReference type="HAMAP" id="MF_00114">
    <property type="entry name" value="DeoC_type1"/>
    <property type="match status" value="1"/>
</dbReference>
<dbReference type="PANTHER" id="PTHR10889">
    <property type="entry name" value="DEOXYRIBOSE-PHOSPHATE ALDOLASE"/>
    <property type="match status" value="1"/>
</dbReference>
<evidence type="ECO:0000256" key="7">
    <source>
        <dbReference type="HAMAP-Rule" id="MF_00114"/>
    </source>
</evidence>
<proteinExistence type="inferred from homology"/>
<organism evidence="8 9">
    <name type="scientific">Corallococcus terminator</name>
    <dbReference type="NCBI Taxonomy" id="2316733"/>
    <lineage>
        <taxon>Bacteria</taxon>
        <taxon>Pseudomonadati</taxon>
        <taxon>Myxococcota</taxon>
        <taxon>Myxococcia</taxon>
        <taxon>Myxococcales</taxon>
        <taxon>Cystobacterineae</taxon>
        <taxon>Myxococcaceae</taxon>
        <taxon>Corallococcus</taxon>
    </lineage>
</organism>
<dbReference type="CDD" id="cd00959">
    <property type="entry name" value="DeoC"/>
    <property type="match status" value="1"/>
</dbReference>
<protein>
    <recommendedName>
        <fullName evidence="7">Deoxyribose-phosphate aldolase</fullName>
        <shortName evidence="7">DERA</shortName>
        <ecNumber evidence="7">4.1.2.4</ecNumber>
    </recommendedName>
    <alternativeName>
        <fullName evidence="7">2-deoxy-D-ribose 5-phosphate aldolase</fullName>
    </alternativeName>
    <alternativeName>
        <fullName evidence="7">Phosphodeoxyriboaldolase</fullName>
        <shortName evidence="7">Deoxyriboaldolase</shortName>
    </alternativeName>
</protein>
<evidence type="ECO:0000256" key="2">
    <source>
        <dbReference type="ARBA" id="ARBA00022490"/>
    </source>
</evidence>